<organism evidence="1 2">
    <name type="scientific">Portunus trituberculatus</name>
    <name type="common">Swimming crab</name>
    <name type="synonym">Neptunus trituberculatus</name>
    <dbReference type="NCBI Taxonomy" id="210409"/>
    <lineage>
        <taxon>Eukaryota</taxon>
        <taxon>Metazoa</taxon>
        <taxon>Ecdysozoa</taxon>
        <taxon>Arthropoda</taxon>
        <taxon>Crustacea</taxon>
        <taxon>Multicrustacea</taxon>
        <taxon>Malacostraca</taxon>
        <taxon>Eumalacostraca</taxon>
        <taxon>Eucarida</taxon>
        <taxon>Decapoda</taxon>
        <taxon>Pleocyemata</taxon>
        <taxon>Brachyura</taxon>
        <taxon>Eubrachyura</taxon>
        <taxon>Portunoidea</taxon>
        <taxon>Portunidae</taxon>
        <taxon>Portuninae</taxon>
        <taxon>Portunus</taxon>
    </lineage>
</organism>
<proteinExistence type="predicted"/>
<comment type="caution">
    <text evidence="1">The sequence shown here is derived from an EMBL/GenBank/DDBJ whole genome shotgun (WGS) entry which is preliminary data.</text>
</comment>
<evidence type="ECO:0000313" key="1">
    <source>
        <dbReference type="EMBL" id="MPD00104.1"/>
    </source>
</evidence>
<keyword evidence="2" id="KW-1185">Reference proteome</keyword>
<gene>
    <name evidence="1" type="ORF">E2C01_095554</name>
</gene>
<evidence type="ECO:0000313" key="2">
    <source>
        <dbReference type="Proteomes" id="UP000324222"/>
    </source>
</evidence>
<dbReference type="Proteomes" id="UP000324222">
    <property type="component" value="Unassembled WGS sequence"/>
</dbReference>
<dbReference type="AlphaFoldDB" id="A0A5B7K0G6"/>
<dbReference type="EMBL" id="VSRR010121361">
    <property type="protein sequence ID" value="MPD00104.1"/>
    <property type="molecule type" value="Genomic_DNA"/>
</dbReference>
<name>A0A5B7K0G6_PORTR</name>
<accession>A0A5B7K0G6</accession>
<sequence>MDRNGDKNYFSTKIKRKCRTLNGTETEQRTELSQQQCDRSHGAVFSEAEKCCCCRESSSLGKVSKNRSSS</sequence>
<protein>
    <submittedName>
        <fullName evidence="1">Uncharacterized protein</fullName>
    </submittedName>
</protein>
<reference evidence="1 2" key="1">
    <citation type="submission" date="2019-05" db="EMBL/GenBank/DDBJ databases">
        <title>Another draft genome of Portunus trituberculatus and its Hox gene families provides insights of decapod evolution.</title>
        <authorList>
            <person name="Jeong J.-H."/>
            <person name="Song I."/>
            <person name="Kim S."/>
            <person name="Choi T."/>
            <person name="Kim D."/>
            <person name="Ryu S."/>
            <person name="Kim W."/>
        </authorList>
    </citation>
    <scope>NUCLEOTIDE SEQUENCE [LARGE SCALE GENOMIC DNA]</scope>
    <source>
        <tissue evidence="1">Muscle</tissue>
    </source>
</reference>